<dbReference type="RefSeq" id="WP_087373720.1">
    <property type="nucleotide sequence ID" value="NZ_NFKK01000013.1"/>
</dbReference>
<dbReference type="Pfam" id="PF00990">
    <property type="entry name" value="GGDEF"/>
    <property type="match status" value="1"/>
</dbReference>
<accession>A0A1Y4L886</accession>
<dbReference type="GO" id="GO:0052621">
    <property type="term" value="F:diguanylate cyclase activity"/>
    <property type="evidence" value="ECO:0007669"/>
    <property type="project" value="TreeGrafter"/>
</dbReference>
<dbReference type="InterPro" id="IPR050469">
    <property type="entry name" value="Diguanylate_Cyclase"/>
</dbReference>
<dbReference type="GO" id="GO:1902201">
    <property type="term" value="P:negative regulation of bacterial-type flagellum-dependent cell motility"/>
    <property type="evidence" value="ECO:0007669"/>
    <property type="project" value="TreeGrafter"/>
</dbReference>
<feature type="transmembrane region" description="Helical" evidence="2">
    <location>
        <begin position="6"/>
        <end position="26"/>
    </location>
</feature>
<feature type="domain" description="GGDEF" evidence="3">
    <location>
        <begin position="276"/>
        <end position="406"/>
    </location>
</feature>
<dbReference type="InterPro" id="IPR029787">
    <property type="entry name" value="Nucleotide_cyclase"/>
</dbReference>
<dbReference type="InterPro" id="IPR000160">
    <property type="entry name" value="GGDEF_dom"/>
</dbReference>
<keyword evidence="2" id="KW-0472">Membrane</keyword>
<evidence type="ECO:0000259" key="3">
    <source>
        <dbReference type="PROSITE" id="PS50887"/>
    </source>
</evidence>
<gene>
    <name evidence="4" type="ORF">B5F17_10715</name>
</gene>
<feature type="transmembrane region" description="Helical" evidence="2">
    <location>
        <begin position="87"/>
        <end position="105"/>
    </location>
</feature>
<evidence type="ECO:0000313" key="4">
    <source>
        <dbReference type="EMBL" id="OUP52110.1"/>
    </source>
</evidence>
<dbReference type="GO" id="GO:0043709">
    <property type="term" value="P:cell adhesion involved in single-species biofilm formation"/>
    <property type="evidence" value="ECO:0007669"/>
    <property type="project" value="TreeGrafter"/>
</dbReference>
<dbReference type="Gene3D" id="3.30.70.270">
    <property type="match status" value="1"/>
</dbReference>
<feature type="region of interest" description="Disordered" evidence="1">
    <location>
        <begin position="391"/>
        <end position="412"/>
    </location>
</feature>
<dbReference type="PANTHER" id="PTHR45138">
    <property type="entry name" value="REGULATORY COMPONENTS OF SENSORY TRANSDUCTION SYSTEM"/>
    <property type="match status" value="1"/>
</dbReference>
<dbReference type="SMART" id="SM00267">
    <property type="entry name" value="GGDEF"/>
    <property type="match status" value="1"/>
</dbReference>
<dbReference type="InterPro" id="IPR043128">
    <property type="entry name" value="Rev_trsase/Diguanyl_cyclase"/>
</dbReference>
<evidence type="ECO:0000256" key="2">
    <source>
        <dbReference type="SAM" id="Phobius"/>
    </source>
</evidence>
<sequence length="412" mass="46692">MHDNLIFLLCTAISYYIYCGGALKIGYTVLTPQPVSRLSSTIVFPINFSVLCLVAALELELIANWILFLIILSIEFLILFPSDKLGAFFLTLLCILCGMAVNLLLRAAFSLVLRIPLASFSPFDFLRVSSAVVGFMLTGLGLRWLSGSRYAASLVRILRLRRHLPFLLWIMVVLFVSLTLHLLLYLRLDYSPLPKLWSLASCLFALLGLYWSLCYAARLSYLDHLHLQNTTLQKALAFRQVQEAQLAAASNQDALTGLPNRRAAQQTLTHWLEQDTPFALCLIDLDGLKQVNDVYGHSHGDQYILTVSQLLQHACRKDEDALFRFGGDEFILLFHNMTRDSARQRLESISEALAQTEGNMPMAFSYGIALRQPNDTLDTIIQRADSQMYDMKHAHKSRQSRDLKEEVRVNRE</sequence>
<comment type="caution">
    <text evidence="4">The sequence shown here is derived from an EMBL/GenBank/DDBJ whole genome shotgun (WGS) entry which is preliminary data.</text>
</comment>
<feature type="transmembrane region" description="Helical" evidence="2">
    <location>
        <begin position="38"/>
        <end position="56"/>
    </location>
</feature>
<evidence type="ECO:0000256" key="1">
    <source>
        <dbReference type="SAM" id="MobiDB-lite"/>
    </source>
</evidence>
<dbReference type="Proteomes" id="UP000195897">
    <property type="component" value="Unassembled WGS sequence"/>
</dbReference>
<dbReference type="NCBIfam" id="TIGR00254">
    <property type="entry name" value="GGDEF"/>
    <property type="match status" value="1"/>
</dbReference>
<dbReference type="SUPFAM" id="SSF55073">
    <property type="entry name" value="Nucleotide cyclase"/>
    <property type="match status" value="1"/>
</dbReference>
<reference evidence="5" key="1">
    <citation type="submission" date="2017-04" db="EMBL/GenBank/DDBJ databases">
        <title>Function of individual gut microbiota members based on whole genome sequencing of pure cultures obtained from chicken caecum.</title>
        <authorList>
            <person name="Medvecky M."/>
            <person name="Cejkova D."/>
            <person name="Polansky O."/>
            <person name="Karasova D."/>
            <person name="Kubasova T."/>
            <person name="Cizek A."/>
            <person name="Rychlik I."/>
        </authorList>
    </citation>
    <scope>NUCLEOTIDE SEQUENCE [LARGE SCALE GENOMIC DNA]</scope>
    <source>
        <strain evidence="5">An180</strain>
    </source>
</reference>
<feature type="transmembrane region" description="Helical" evidence="2">
    <location>
        <begin position="125"/>
        <end position="145"/>
    </location>
</feature>
<dbReference type="CDD" id="cd01949">
    <property type="entry name" value="GGDEF"/>
    <property type="match status" value="1"/>
</dbReference>
<dbReference type="PANTHER" id="PTHR45138:SF9">
    <property type="entry name" value="DIGUANYLATE CYCLASE DGCM-RELATED"/>
    <property type="match status" value="1"/>
</dbReference>
<keyword evidence="2" id="KW-0812">Transmembrane</keyword>
<feature type="compositionally biased region" description="Basic and acidic residues" evidence="1">
    <location>
        <begin position="399"/>
        <end position="412"/>
    </location>
</feature>
<protein>
    <recommendedName>
        <fullName evidence="3">GGDEF domain-containing protein</fullName>
    </recommendedName>
</protein>
<organism evidence="4 5">
    <name type="scientific">Butyricicoccus pullicaecorum</name>
    <dbReference type="NCBI Taxonomy" id="501571"/>
    <lineage>
        <taxon>Bacteria</taxon>
        <taxon>Bacillati</taxon>
        <taxon>Bacillota</taxon>
        <taxon>Clostridia</taxon>
        <taxon>Eubacteriales</taxon>
        <taxon>Butyricicoccaceae</taxon>
        <taxon>Butyricicoccus</taxon>
    </lineage>
</organism>
<feature type="transmembrane region" description="Helical" evidence="2">
    <location>
        <begin position="196"/>
        <end position="217"/>
    </location>
</feature>
<dbReference type="EMBL" id="NFKK01000013">
    <property type="protein sequence ID" value="OUP52110.1"/>
    <property type="molecule type" value="Genomic_DNA"/>
</dbReference>
<dbReference type="PROSITE" id="PS50887">
    <property type="entry name" value="GGDEF"/>
    <property type="match status" value="1"/>
</dbReference>
<proteinExistence type="predicted"/>
<dbReference type="AlphaFoldDB" id="A0A1Y4L886"/>
<feature type="transmembrane region" description="Helical" evidence="2">
    <location>
        <begin position="62"/>
        <end position="80"/>
    </location>
</feature>
<evidence type="ECO:0000313" key="5">
    <source>
        <dbReference type="Proteomes" id="UP000195897"/>
    </source>
</evidence>
<keyword evidence="2" id="KW-1133">Transmembrane helix</keyword>
<feature type="transmembrane region" description="Helical" evidence="2">
    <location>
        <begin position="166"/>
        <end position="184"/>
    </location>
</feature>
<dbReference type="GO" id="GO:0005886">
    <property type="term" value="C:plasma membrane"/>
    <property type="evidence" value="ECO:0007669"/>
    <property type="project" value="TreeGrafter"/>
</dbReference>
<name>A0A1Y4L886_9FIRM</name>